<accession>A0A151X4D5</accession>
<sequence>DTNILGDQRDKDLSLEMRRRDKIQGVNEESQGVSLRPSCVVISETSTVGDSQDRIRVMKTQMRYTKVLCRHLRYSTAGRVHNNTSWNTSRHPTATVREPLVRDHEHWFSNGIESHDCPSLLCLFRVSCMFRDFALTRRDARRFRERHEPPRHAMAGLPRLAYLLHDGRKKLFASLATLLLLNDGLLMVLRLFSEMKRIDYPSSMSSGLFYLQPTHLPHLVPFFIR</sequence>
<dbReference type="AlphaFoldDB" id="A0A151X4D5"/>
<proteinExistence type="predicted"/>
<evidence type="ECO:0000313" key="1">
    <source>
        <dbReference type="EMBL" id="KYQ55144.1"/>
    </source>
</evidence>
<gene>
    <name evidence="1" type="ORF">ALC60_05996</name>
</gene>
<reference evidence="1 2" key="1">
    <citation type="submission" date="2015-09" db="EMBL/GenBank/DDBJ databases">
        <title>Trachymyrmex zeteki WGS genome.</title>
        <authorList>
            <person name="Nygaard S."/>
            <person name="Hu H."/>
            <person name="Boomsma J."/>
            <person name="Zhang G."/>
        </authorList>
    </citation>
    <scope>NUCLEOTIDE SEQUENCE [LARGE SCALE GENOMIC DNA]</scope>
    <source>
        <strain evidence="1">Tzet28-1</strain>
        <tissue evidence="1">Whole body</tissue>
    </source>
</reference>
<dbReference type="Proteomes" id="UP000075809">
    <property type="component" value="Unassembled WGS sequence"/>
</dbReference>
<protein>
    <submittedName>
        <fullName evidence="1">Uncharacterized protein</fullName>
    </submittedName>
</protein>
<dbReference type="EMBL" id="KQ982554">
    <property type="protein sequence ID" value="KYQ55144.1"/>
    <property type="molecule type" value="Genomic_DNA"/>
</dbReference>
<keyword evidence="2" id="KW-1185">Reference proteome</keyword>
<evidence type="ECO:0000313" key="2">
    <source>
        <dbReference type="Proteomes" id="UP000075809"/>
    </source>
</evidence>
<name>A0A151X4D5_9HYME</name>
<organism evidence="1 2">
    <name type="scientific">Mycetomoellerius zeteki</name>
    <dbReference type="NCBI Taxonomy" id="64791"/>
    <lineage>
        <taxon>Eukaryota</taxon>
        <taxon>Metazoa</taxon>
        <taxon>Ecdysozoa</taxon>
        <taxon>Arthropoda</taxon>
        <taxon>Hexapoda</taxon>
        <taxon>Insecta</taxon>
        <taxon>Pterygota</taxon>
        <taxon>Neoptera</taxon>
        <taxon>Endopterygota</taxon>
        <taxon>Hymenoptera</taxon>
        <taxon>Apocrita</taxon>
        <taxon>Aculeata</taxon>
        <taxon>Formicoidea</taxon>
        <taxon>Formicidae</taxon>
        <taxon>Myrmicinae</taxon>
        <taxon>Mycetomoellerius</taxon>
    </lineage>
</organism>
<feature type="non-terminal residue" evidence="1">
    <location>
        <position position="1"/>
    </location>
</feature>